<dbReference type="AlphaFoldDB" id="A0A7Y9F0U1"/>
<evidence type="ECO:0000313" key="2">
    <source>
        <dbReference type="EMBL" id="NYD57540.1"/>
    </source>
</evidence>
<protein>
    <submittedName>
        <fullName evidence="2">Uncharacterized protein</fullName>
    </submittedName>
</protein>
<name>A0A7Y9F0U1_9ACTN</name>
<dbReference type="EMBL" id="JACCBE010000001">
    <property type="protein sequence ID" value="NYD57540.1"/>
    <property type="molecule type" value="Genomic_DNA"/>
</dbReference>
<keyword evidence="1" id="KW-0812">Transmembrane</keyword>
<keyword evidence="3" id="KW-1185">Reference proteome</keyword>
<accession>A0A7Y9F0U1</accession>
<feature type="transmembrane region" description="Helical" evidence="1">
    <location>
        <begin position="6"/>
        <end position="26"/>
    </location>
</feature>
<comment type="caution">
    <text evidence="2">The sequence shown here is derived from an EMBL/GenBank/DDBJ whole genome shotgun (WGS) entry which is preliminary data.</text>
</comment>
<dbReference type="RefSeq" id="WP_179615287.1">
    <property type="nucleotide sequence ID" value="NZ_CP059163.1"/>
</dbReference>
<keyword evidence="1" id="KW-0472">Membrane</keyword>
<evidence type="ECO:0000256" key="1">
    <source>
        <dbReference type="SAM" id="Phobius"/>
    </source>
</evidence>
<sequence length="54" mass="5761">MLTTAALVILAALVWAAFSLLAGILVGQLLRRGERSTPVVRRAPVRPRLVQPAA</sequence>
<proteinExistence type="predicted"/>
<reference evidence="2 3" key="1">
    <citation type="submission" date="2020-07" db="EMBL/GenBank/DDBJ databases">
        <title>Sequencing the genomes of 1000 actinobacteria strains.</title>
        <authorList>
            <person name="Klenk H.-P."/>
        </authorList>
    </citation>
    <scope>NUCLEOTIDE SEQUENCE [LARGE SCALE GENOMIC DNA]</scope>
    <source>
        <strain evidence="2 3">DSM 18965</strain>
    </source>
</reference>
<gene>
    <name evidence="2" type="ORF">BKA08_001778</name>
</gene>
<keyword evidence="1" id="KW-1133">Transmembrane helix</keyword>
<evidence type="ECO:0000313" key="3">
    <source>
        <dbReference type="Proteomes" id="UP000516957"/>
    </source>
</evidence>
<dbReference type="Proteomes" id="UP000516957">
    <property type="component" value="Unassembled WGS sequence"/>
</dbReference>
<organism evidence="2 3">
    <name type="scientific">Nocardioides marinisabuli</name>
    <dbReference type="NCBI Taxonomy" id="419476"/>
    <lineage>
        <taxon>Bacteria</taxon>
        <taxon>Bacillati</taxon>
        <taxon>Actinomycetota</taxon>
        <taxon>Actinomycetes</taxon>
        <taxon>Propionibacteriales</taxon>
        <taxon>Nocardioidaceae</taxon>
        <taxon>Nocardioides</taxon>
    </lineage>
</organism>